<proteinExistence type="predicted"/>
<reference evidence="1 2" key="1">
    <citation type="submission" date="2022-10" db="EMBL/GenBank/DDBJ databases">
        <title>Defluviimonas sp. nov., isolated from ocean surface sediments.</title>
        <authorList>
            <person name="He W."/>
            <person name="Wang L."/>
            <person name="Zhang D.-F."/>
        </authorList>
    </citation>
    <scope>NUCLEOTIDE SEQUENCE [LARGE SCALE GENOMIC DNA]</scope>
    <source>
        <strain evidence="1 2">WL0050</strain>
    </source>
</reference>
<dbReference type="Gene3D" id="3.10.129.10">
    <property type="entry name" value="Hotdog Thioesterase"/>
    <property type="match status" value="1"/>
</dbReference>
<name>A0ABT2ZPQ8_9RHOB</name>
<keyword evidence="2" id="KW-1185">Reference proteome</keyword>
<accession>A0ABT2ZPQ8</accession>
<evidence type="ECO:0000313" key="1">
    <source>
        <dbReference type="EMBL" id="MCV2873129.1"/>
    </source>
</evidence>
<dbReference type="RefSeq" id="WP_263740341.1">
    <property type="nucleotide sequence ID" value="NZ_JAOWKZ010000003.1"/>
</dbReference>
<sequence length="137" mass="15070">MSYARDFTVQFGQCDPAGIVFYPRYFEMLNATVEAFFAEALGHSFARIHIEEGCGVPTAHLDVDFQAPSRLGEVLTFTLRVRRIGGSSATFETLVTCGAERRLTVRQVIVWTGPGLKPARWPKALADGLAAHLEEAP</sequence>
<evidence type="ECO:0000313" key="2">
    <source>
        <dbReference type="Proteomes" id="UP001652564"/>
    </source>
</evidence>
<dbReference type="EMBL" id="JAOWKZ010000003">
    <property type="protein sequence ID" value="MCV2873129.1"/>
    <property type="molecule type" value="Genomic_DNA"/>
</dbReference>
<dbReference type="SUPFAM" id="SSF54637">
    <property type="entry name" value="Thioesterase/thiol ester dehydrase-isomerase"/>
    <property type="match status" value="1"/>
</dbReference>
<dbReference type="CDD" id="cd00586">
    <property type="entry name" value="4HBT"/>
    <property type="match status" value="1"/>
</dbReference>
<dbReference type="InterPro" id="IPR029069">
    <property type="entry name" value="HotDog_dom_sf"/>
</dbReference>
<dbReference type="Pfam" id="PF13279">
    <property type="entry name" value="4HBT_2"/>
    <property type="match status" value="1"/>
</dbReference>
<comment type="caution">
    <text evidence="1">The sequence shown here is derived from an EMBL/GenBank/DDBJ whole genome shotgun (WGS) entry which is preliminary data.</text>
</comment>
<organism evidence="1 2">
    <name type="scientific">Albidovulum litorale</name>
    <dbReference type="NCBI Taxonomy" id="2984134"/>
    <lineage>
        <taxon>Bacteria</taxon>
        <taxon>Pseudomonadati</taxon>
        <taxon>Pseudomonadota</taxon>
        <taxon>Alphaproteobacteria</taxon>
        <taxon>Rhodobacterales</taxon>
        <taxon>Paracoccaceae</taxon>
        <taxon>Albidovulum</taxon>
    </lineage>
</organism>
<gene>
    <name evidence="1" type="ORF">OEZ71_12570</name>
</gene>
<dbReference type="Proteomes" id="UP001652564">
    <property type="component" value="Unassembled WGS sequence"/>
</dbReference>
<protein>
    <submittedName>
        <fullName evidence="1">Acyl-CoA thioesterase</fullName>
    </submittedName>
</protein>